<dbReference type="PANTHER" id="PTHR10642:SF26">
    <property type="entry name" value="RIBONUCLEASE H1"/>
    <property type="match status" value="1"/>
</dbReference>
<evidence type="ECO:0000256" key="1">
    <source>
        <dbReference type="ARBA" id="ARBA00000077"/>
    </source>
</evidence>
<dbReference type="SUPFAM" id="SSF53098">
    <property type="entry name" value="Ribonuclease H-like"/>
    <property type="match status" value="2"/>
</dbReference>
<feature type="region of interest" description="Disordered" evidence="8">
    <location>
        <begin position="1292"/>
        <end position="1333"/>
    </location>
</feature>
<evidence type="ECO:0000313" key="11">
    <source>
        <dbReference type="Proteomes" id="UP000707451"/>
    </source>
</evidence>
<feature type="compositionally biased region" description="Pro residues" evidence="8">
    <location>
        <begin position="472"/>
        <end position="490"/>
    </location>
</feature>
<feature type="region of interest" description="Disordered" evidence="8">
    <location>
        <begin position="444"/>
        <end position="513"/>
    </location>
</feature>
<evidence type="ECO:0000256" key="4">
    <source>
        <dbReference type="ARBA" id="ARBA00022722"/>
    </source>
</evidence>
<dbReference type="CDD" id="cd09276">
    <property type="entry name" value="Rnase_HI_RT_non_LTR"/>
    <property type="match status" value="2"/>
</dbReference>
<accession>A0A9P7XLJ9</accession>
<feature type="region of interest" description="Disordered" evidence="8">
    <location>
        <begin position="660"/>
        <end position="705"/>
    </location>
</feature>
<dbReference type="GO" id="GO:0003676">
    <property type="term" value="F:nucleic acid binding"/>
    <property type="evidence" value="ECO:0007669"/>
    <property type="project" value="InterPro"/>
</dbReference>
<dbReference type="EC" id="3.1.26.4" evidence="3"/>
<protein>
    <recommendedName>
        <fullName evidence="3">ribonuclease H</fullName>
        <ecNumber evidence="3">3.1.26.4</ecNumber>
    </recommendedName>
</protein>
<feature type="compositionally biased region" description="Low complexity" evidence="8">
    <location>
        <begin position="491"/>
        <end position="513"/>
    </location>
</feature>
<dbReference type="PANTHER" id="PTHR10642">
    <property type="entry name" value="RIBONUCLEASE H1"/>
    <property type="match status" value="1"/>
</dbReference>
<gene>
    <name evidence="10" type="ORF">KI688_006875</name>
</gene>
<comment type="catalytic activity">
    <reaction evidence="1">
        <text>Endonucleolytic cleavage to 5'-phosphomonoester.</text>
        <dbReference type="EC" id="3.1.26.4"/>
    </reaction>
</comment>
<name>A0A9P7XLJ9_9FUNG</name>
<organism evidence="10 11">
    <name type="scientific">Linnemannia hyalina</name>
    <dbReference type="NCBI Taxonomy" id="64524"/>
    <lineage>
        <taxon>Eukaryota</taxon>
        <taxon>Fungi</taxon>
        <taxon>Fungi incertae sedis</taxon>
        <taxon>Mucoromycota</taxon>
        <taxon>Mortierellomycotina</taxon>
        <taxon>Mortierellomycetes</taxon>
        <taxon>Mortierellales</taxon>
        <taxon>Mortierellaceae</taxon>
        <taxon>Linnemannia</taxon>
    </lineage>
</organism>
<evidence type="ECO:0000256" key="5">
    <source>
        <dbReference type="ARBA" id="ARBA00022723"/>
    </source>
</evidence>
<feature type="compositionally biased region" description="Basic and acidic residues" evidence="8">
    <location>
        <begin position="681"/>
        <end position="690"/>
    </location>
</feature>
<dbReference type="OrthoDB" id="2386076at2759"/>
<dbReference type="InterPro" id="IPR036397">
    <property type="entry name" value="RNaseH_sf"/>
</dbReference>
<evidence type="ECO:0000256" key="8">
    <source>
        <dbReference type="SAM" id="MobiDB-lite"/>
    </source>
</evidence>
<evidence type="ECO:0000256" key="3">
    <source>
        <dbReference type="ARBA" id="ARBA00012180"/>
    </source>
</evidence>
<evidence type="ECO:0000313" key="10">
    <source>
        <dbReference type="EMBL" id="KAG9061726.1"/>
    </source>
</evidence>
<feature type="compositionally biased region" description="Low complexity" evidence="8">
    <location>
        <begin position="444"/>
        <end position="471"/>
    </location>
</feature>
<dbReference type="EMBL" id="JAHRHY010000022">
    <property type="protein sequence ID" value="KAG9061726.1"/>
    <property type="molecule type" value="Genomic_DNA"/>
</dbReference>
<dbReference type="InterPro" id="IPR050092">
    <property type="entry name" value="RNase_H"/>
</dbReference>
<feature type="domain" description="RNase H type-1" evidence="9">
    <location>
        <begin position="1414"/>
        <end position="1559"/>
    </location>
</feature>
<keyword evidence="5" id="KW-0479">Metal-binding</keyword>
<keyword evidence="4" id="KW-0540">Nuclease</keyword>
<feature type="domain" description="RNase H type-1" evidence="9">
    <location>
        <begin position="786"/>
        <end position="931"/>
    </location>
</feature>
<dbReference type="GO" id="GO:0043137">
    <property type="term" value="P:DNA replication, removal of RNA primer"/>
    <property type="evidence" value="ECO:0007669"/>
    <property type="project" value="TreeGrafter"/>
</dbReference>
<evidence type="ECO:0000256" key="7">
    <source>
        <dbReference type="ARBA" id="ARBA00022801"/>
    </source>
</evidence>
<keyword evidence="11" id="KW-1185">Reference proteome</keyword>
<dbReference type="GO" id="GO:0004523">
    <property type="term" value="F:RNA-DNA hybrid ribonuclease activity"/>
    <property type="evidence" value="ECO:0007669"/>
    <property type="project" value="UniProtKB-EC"/>
</dbReference>
<dbReference type="InterPro" id="IPR012337">
    <property type="entry name" value="RNaseH-like_sf"/>
</dbReference>
<reference evidence="10" key="1">
    <citation type="submission" date="2021-06" db="EMBL/GenBank/DDBJ databases">
        <title>Genome Sequence of Mortierella hyaline Strain SCG-10, a Cold-Adapted, Nitrate-Reducing Fungus Isolated from Soil in Minnesota, USA.</title>
        <authorList>
            <person name="Aldossari N."/>
        </authorList>
    </citation>
    <scope>NUCLEOTIDE SEQUENCE</scope>
    <source>
        <strain evidence="10">SCG-10</strain>
    </source>
</reference>
<evidence type="ECO:0000256" key="2">
    <source>
        <dbReference type="ARBA" id="ARBA00005300"/>
    </source>
</evidence>
<dbReference type="Proteomes" id="UP000707451">
    <property type="component" value="Unassembled WGS sequence"/>
</dbReference>
<keyword evidence="6" id="KW-0255">Endonuclease</keyword>
<dbReference type="Pfam" id="PF00075">
    <property type="entry name" value="RNase_H"/>
    <property type="match status" value="2"/>
</dbReference>
<comment type="similarity">
    <text evidence="2">Belongs to the RNase H family.</text>
</comment>
<keyword evidence="7" id="KW-0378">Hydrolase</keyword>
<comment type="caution">
    <text evidence="10">The sequence shown here is derived from an EMBL/GenBank/DDBJ whole genome shotgun (WGS) entry which is preliminary data.</text>
</comment>
<dbReference type="Gene3D" id="3.30.420.10">
    <property type="entry name" value="Ribonuclease H-like superfamily/Ribonuclease H"/>
    <property type="match status" value="2"/>
</dbReference>
<dbReference type="GO" id="GO:0046872">
    <property type="term" value="F:metal ion binding"/>
    <property type="evidence" value="ECO:0007669"/>
    <property type="project" value="UniProtKB-KW"/>
</dbReference>
<evidence type="ECO:0000256" key="6">
    <source>
        <dbReference type="ARBA" id="ARBA00022759"/>
    </source>
</evidence>
<dbReference type="PROSITE" id="PS50879">
    <property type="entry name" value="RNASE_H_1"/>
    <property type="match status" value="2"/>
</dbReference>
<sequence length="1885" mass="210978">MVNRADLQAFHKIPTFDSLHPDTPLRIACLAFMDDTDWIAPSKAKLQEITNKAMSFFQLHGIEINPKKSELIVVNSTSADSSIRLGADTVTALPPGTAARVLGVWFSADGKGAHTRRLVKEEVSTMCQILSRKAITDKQCIYIFNNVLLPRILYRLSVTILSPRETKTIVSQYTNVVRQKVGLPLGSPASILFHRRLYGLRDLEDAMIEEQVSTAHLRLNDQELLGMVMASRATAHQAECRLTISPFDVPTIGAQFLRNNFFGHVCRLMVERGITFQSPGIPVNVSRYIGLLMPPGGYPKIAHRLFVDGVVTLDDVSTDDGQSLAPWQDIRAQYNLKGPVRRWFKELVKVVTLSMPAAASVDAPASSLIVEEGHSITPASPEVLYEDGDSSEEEPLINRAIERRRGQQRGVEIVSPARAFAFNRTTATTVLDLVLSQVVVPAPVSSPVSSPALSPVTVPTPVLSPGPSLTGTPPPNTPNTPTCPPTPTFSPTPATLTTPTPATLTTPSPLPPDTTDLVFERAVDTLDDACRERLLRPAAEYDAEILRINSDTRKKQSADNTKYDGLRSRYRSQLARKPQELAAILLMTNTQADNAAARIKSISSRRKTVALGIRRRATEAVNEYRAHRLVSLRSDLEIRQTRKAEDYRLRVQQLESSQARKLQQQKETEALHQQHQARRLQQKEEKEALRQQHQARRLQQKKDKEALRQQHRLVVARLKEILSSLKETKPRYRPAFDTDASFPLQERHQVQPPPVPGPPTTQIGPLCLSPVEAASMRVVQDTHVDNSTPRVLYSDGSLLNSGTLEVSQAFGVVDLTQDNPLTVQGRTDGHASSAKAELMGLLAAVLSAPPEQDIVVKLDNQSVVDQYSRLVKNRRDTLPRKRFRSTYAGIWAVLCQVVESRPGGVEVVWIKGHSNIHGNELADQAAKVAAQSGSVPWMVDLTQQTDITTFAHCYGGIVEIDLRQLLKQQSTIRHHQAWTSQRRVKRAIPDIEDVEWNSTLAYVHDRHAVFTFYSNSKDSHQRTHHIKKLHGMLPTLNSMQARKPNLYPTCVCRRCELEKEDNDHVWKCPSAAETTTEIWKEAMGKINEWGVQATNSYNAARKREYKRAVDRGRQVPRPVPIHWWPPSDADHVRGFSSIGGARAVHSGSPALDRDEKPMWNVSDLLRGITPLSMLTEWSAVFRTPMSIAKTVLHKFVGYLEAQASELIWKPRCSATIAWEQTQGISAKDKTSKYTGPRGDWSQGYGYITHDGFSATIVAQSQVLDRTATGGWCTEEFGLHGLPVEYQARRLQQNEEKEALRQQHQARRLQQKKEKEALRQQHQARRLQQKKEKEALRQQHRLVVARLKEILSSLKETKPRYRPAFDTDASFPLQERHQVQPPPVPGPPTTQIGPLCLSPGEAASMRVIQDTHVDNSTPRVLYSDGSLLNSGTLEVSQAFGVVDLTQDNPLTVQGRTDGHASSAKAELMGLLAAVLSAPPEQDIVVKLDNQSVVEQYSRLVKNRRDTLPRKRFRSTYAGIWAVLWQAVESRPGRVEVVWIKGHSNIHGNELADQAAKVAAQSGSVPWMVDLTQQTDITTFAHCYGGIVEIDLRQLLKQQSTIRHHQAWTSQRRVKRAIPDIDDVEWNSTLAYVHDRHAVFTFYSNSKDSHQRTHHIKKLHGMLPTLNSMQARKPNLYPTCVCRRCELEEDNDHVWKCPSASEITTEIWKEAMGKINEWGVQATNSYNAARKREYKRAVDRGRQVPRPVPIHWWPPSDADHVRGFSPIGGARAVHSGSPALDRDEKPMWNVSDLLRGTTPLSMLTEWSAVFRTPMFIAKTVLHKFVGYLEAQASELIWKPRCSATIAWEQTQGISAKNKTSKYTGPEVTGGKDTVTSPTMVSARVALC</sequence>
<evidence type="ECO:0000259" key="9">
    <source>
        <dbReference type="PROSITE" id="PS50879"/>
    </source>
</evidence>
<proteinExistence type="inferred from homology"/>
<dbReference type="InterPro" id="IPR002156">
    <property type="entry name" value="RNaseH_domain"/>
</dbReference>